<keyword evidence="3" id="KW-1185">Reference proteome</keyword>
<evidence type="ECO:0000256" key="1">
    <source>
        <dbReference type="SAM" id="SignalP"/>
    </source>
</evidence>
<organism evidence="2 3">
    <name type="scientific">Cardiocondyla obscurior</name>
    <dbReference type="NCBI Taxonomy" id="286306"/>
    <lineage>
        <taxon>Eukaryota</taxon>
        <taxon>Metazoa</taxon>
        <taxon>Ecdysozoa</taxon>
        <taxon>Arthropoda</taxon>
        <taxon>Hexapoda</taxon>
        <taxon>Insecta</taxon>
        <taxon>Pterygota</taxon>
        <taxon>Neoptera</taxon>
        <taxon>Endopterygota</taxon>
        <taxon>Hymenoptera</taxon>
        <taxon>Apocrita</taxon>
        <taxon>Aculeata</taxon>
        <taxon>Formicoidea</taxon>
        <taxon>Formicidae</taxon>
        <taxon>Myrmicinae</taxon>
        <taxon>Cardiocondyla</taxon>
    </lineage>
</organism>
<gene>
    <name evidence="2" type="ORF">PUN28_005952</name>
</gene>
<evidence type="ECO:0000313" key="2">
    <source>
        <dbReference type="EMBL" id="KAL0123785.1"/>
    </source>
</evidence>
<comment type="caution">
    <text evidence="2">The sequence shown here is derived from an EMBL/GenBank/DDBJ whole genome shotgun (WGS) entry which is preliminary data.</text>
</comment>
<accession>A0AAW2G864</accession>
<dbReference type="Proteomes" id="UP001430953">
    <property type="component" value="Unassembled WGS sequence"/>
</dbReference>
<name>A0AAW2G864_9HYME</name>
<dbReference type="EMBL" id="JADYXP020000005">
    <property type="protein sequence ID" value="KAL0123785.1"/>
    <property type="molecule type" value="Genomic_DNA"/>
</dbReference>
<dbReference type="AlphaFoldDB" id="A0AAW2G864"/>
<feature type="chain" id="PRO_5043576276" evidence="1">
    <location>
        <begin position="21"/>
        <end position="75"/>
    </location>
</feature>
<feature type="signal peptide" evidence="1">
    <location>
        <begin position="1"/>
        <end position="20"/>
    </location>
</feature>
<keyword evidence="1" id="KW-0732">Signal</keyword>
<evidence type="ECO:0000313" key="3">
    <source>
        <dbReference type="Proteomes" id="UP001430953"/>
    </source>
</evidence>
<protein>
    <submittedName>
        <fullName evidence="2">Uncharacterized protein</fullName>
    </submittedName>
</protein>
<sequence length="75" mass="7712">MRKLFVLFCFALLSMTLVMACSRPGVRCATDDDCCGQFGCNPFNGICTGRPGMGPGGPWGPGGPVGAGIPRGPAY</sequence>
<reference evidence="2 3" key="1">
    <citation type="submission" date="2023-03" db="EMBL/GenBank/DDBJ databases">
        <title>High recombination rates correlate with genetic variation in Cardiocondyla obscurior ants.</title>
        <authorList>
            <person name="Errbii M."/>
        </authorList>
    </citation>
    <scope>NUCLEOTIDE SEQUENCE [LARGE SCALE GENOMIC DNA]</scope>
    <source>
        <strain evidence="2">Alpha-2009</strain>
        <tissue evidence="2">Whole body</tissue>
    </source>
</reference>
<proteinExistence type="predicted"/>
<dbReference type="PROSITE" id="PS51257">
    <property type="entry name" value="PROKAR_LIPOPROTEIN"/>
    <property type="match status" value="1"/>
</dbReference>